<dbReference type="Proteomes" id="UP000054921">
    <property type="component" value="Unassembled WGS sequence"/>
</dbReference>
<sequence length="575" mass="65007">MSIFINFTNLNQDLIKNNIVLGGDEIMGFSEIFKENLRKEQRLKGFDKPSFYEVLELLDKNKKICEEKGYSPDSKEALDLMKFNIFVKEMAQLKSISRFEMWNVTVTPPNSTKGETNFSYQFCSAPPDCTRIFFSYDVKGEPQLKIADPCVVLNPDLESVHAFYGDKENTLVKQKNITLGSTIKSLNEMHIQRIGLLGFARNFPDHLEEKEVTQKGPEERKTKLMYQQRASYAARAIDGVIEELENQKLAFTTVNGGWSGQKQTPREVGMTYMGHLYGLIHDHDTHSGGGFFPPITVMPEGGSTDAVTMHSRTKHFLLSDSDPVKTEESHGSRTQFIVENVDWGQDSPYLASMCTSMVVIEPAGRWTQIEMLNGLERGIPVVIIASPENYDEKWLPDNTVDKLYEGLTKGEKYINIPFPTSQDPKAVVRAYRDPADAAKWIAWRYEVDHFHDKESTDFLKNETNQKAMLNNLKKLDKAASLDDVVKFILDGTEASQKVTKNLRQRIEGMEIGAAIKSIQSLLSPDLEVGSTKKSVFTSGVPFFRCGTQAHILSEEQNIKEVDVAHTWKNPLSTTQ</sequence>
<dbReference type="EMBL" id="LNXW01000013">
    <property type="protein sequence ID" value="KTC79392.1"/>
    <property type="molecule type" value="Genomic_DNA"/>
</dbReference>
<dbReference type="PATRIC" id="fig|28084.5.peg.1538"/>
<protein>
    <submittedName>
        <fullName evidence="1">Uncharacterized protein</fullName>
    </submittedName>
</protein>
<evidence type="ECO:0000313" key="2">
    <source>
        <dbReference type="Proteomes" id="UP000054921"/>
    </source>
</evidence>
<dbReference type="AlphaFoldDB" id="A0A0W0S7X1"/>
<dbReference type="RefSeq" id="WP_058387634.1">
    <property type="nucleotide sequence ID" value="NZ_LNXW01000013.1"/>
</dbReference>
<accession>A0A0W0S7X1</accession>
<organism evidence="1 2">
    <name type="scientific">Legionella cherrii</name>
    <dbReference type="NCBI Taxonomy" id="28084"/>
    <lineage>
        <taxon>Bacteria</taxon>
        <taxon>Pseudomonadati</taxon>
        <taxon>Pseudomonadota</taxon>
        <taxon>Gammaproteobacteria</taxon>
        <taxon>Legionellales</taxon>
        <taxon>Legionellaceae</taxon>
        <taxon>Legionella</taxon>
    </lineage>
</organism>
<evidence type="ECO:0000313" key="1">
    <source>
        <dbReference type="EMBL" id="KTC79392.1"/>
    </source>
</evidence>
<reference evidence="1 2" key="1">
    <citation type="submission" date="2015-11" db="EMBL/GenBank/DDBJ databases">
        <title>Genomic analysis of 38 Legionella species identifies large and diverse effector repertoires.</title>
        <authorList>
            <person name="Burstein D."/>
            <person name="Amaro F."/>
            <person name="Zusman T."/>
            <person name="Lifshitz Z."/>
            <person name="Cohen O."/>
            <person name="Gilbert J.A."/>
            <person name="Pupko T."/>
            <person name="Shuman H.A."/>
            <person name="Segal G."/>
        </authorList>
    </citation>
    <scope>NUCLEOTIDE SEQUENCE [LARGE SCALE GENOMIC DNA]</scope>
    <source>
        <strain evidence="1 2">ORW</strain>
    </source>
</reference>
<proteinExistence type="predicted"/>
<name>A0A0W0S7X1_9GAMM</name>
<gene>
    <name evidence="1" type="ORF">Lche_1412</name>
</gene>
<comment type="caution">
    <text evidence="1">The sequence shown here is derived from an EMBL/GenBank/DDBJ whole genome shotgun (WGS) entry which is preliminary data.</text>
</comment>